<dbReference type="SMART" id="SM00736">
    <property type="entry name" value="CADG"/>
    <property type="match status" value="3"/>
</dbReference>
<dbReference type="PANTHER" id="PTHR35812">
    <property type="entry name" value="LIPOPROTEIN"/>
    <property type="match status" value="1"/>
</dbReference>
<dbReference type="GO" id="GO:0016020">
    <property type="term" value="C:membrane"/>
    <property type="evidence" value="ECO:0007669"/>
    <property type="project" value="InterPro"/>
</dbReference>
<feature type="chain" id="PRO_5018598209" evidence="1">
    <location>
        <begin position="21"/>
        <end position="700"/>
    </location>
</feature>
<evidence type="ECO:0000313" key="3">
    <source>
        <dbReference type="EMBL" id="QAR33716.1"/>
    </source>
</evidence>
<dbReference type="Pfam" id="PF05345">
    <property type="entry name" value="He_PIG"/>
    <property type="match status" value="3"/>
</dbReference>
<feature type="signal peptide" evidence="1">
    <location>
        <begin position="1"/>
        <end position="20"/>
    </location>
</feature>
<dbReference type="Pfam" id="PF07603">
    <property type="entry name" value="Lcl_C"/>
    <property type="match status" value="2"/>
</dbReference>
<dbReference type="Proteomes" id="UP000287502">
    <property type="component" value="Chromosome"/>
</dbReference>
<keyword evidence="4" id="KW-1185">Reference proteome</keyword>
<sequence length="700" mass="74015">MKRLLSVFAAVLLTALLTGCGGSSGSKQSAEHLYKGYYTGVYSSPSISGLWEFTVNNEGDISGIAEDHNNSYALTGSVDSSGNALVDGITAFSSLRAVGDISFIFNLSSGTITGTWNSGGNSGSLVGLNRTETRPVGNTAPVISGTPQTGVTAGTAYSFTPVSFDADSDPLTFRIANKPSWAEFDNATGTLSGTPQTAATHNGIVISAFDSKGGYDYMLPFGITVNSANTAPEISGTPQTAITAGSAYSFTPTANDADSDNLVFSINLTLPAWLSFSTSTGALTGTPSNSDEGTISNIIINVSDGHGGSDSLTAFSITVNRLNTAPTISGTPAVTVTVGSPYSFIPTASDADTGDTLTFSVNITLPAWLSINSSTGILSGTPTSGDAGTVSSIIITVSDNHGATDSLAAFSITVEPIPVFTVKQTGQTASYADYDDGWYGLGAAPDYTRANDIVSDNATGFMWQDDTDAGDDAARKTLSQAVSYCDNLTLGGYDDWRVPSFRELESIVDYGRNEPTIDPIFQNTAPNSYFLSSSYLSSTLAAQNPGDLLILLFTSGQRFSYMDGSYFVRCVRGDELQSSFTRDNDIVTDAAAGLMWQDDEEAETTFLAWQDAINYCEALTLGAYSGWRLPNIRELHTIIDYGTYSPAVYSVFENTYPSSYWSSTGHAVTTAWRVSFDDGTADISPYTDSFYIRCVHDMTE</sequence>
<proteinExistence type="predicted"/>
<evidence type="ECO:0000259" key="2">
    <source>
        <dbReference type="SMART" id="SM00736"/>
    </source>
</evidence>
<protein>
    <submittedName>
        <fullName evidence="3">DUF1566 domain-containing protein</fullName>
    </submittedName>
</protein>
<dbReference type="AlphaFoldDB" id="A0A3R6AYW2"/>
<feature type="domain" description="Dystroglycan-type cadherin-like" evidence="2">
    <location>
        <begin position="327"/>
        <end position="421"/>
    </location>
</feature>
<evidence type="ECO:0000256" key="1">
    <source>
        <dbReference type="SAM" id="SignalP"/>
    </source>
</evidence>
<dbReference type="GO" id="GO:0005509">
    <property type="term" value="F:calcium ion binding"/>
    <property type="evidence" value="ECO:0007669"/>
    <property type="project" value="InterPro"/>
</dbReference>
<gene>
    <name evidence="3" type="ORF">EP073_09970</name>
</gene>
<dbReference type="OrthoDB" id="5242130at2"/>
<dbReference type="EMBL" id="CP035108">
    <property type="protein sequence ID" value="QAR33716.1"/>
    <property type="molecule type" value="Genomic_DNA"/>
</dbReference>
<dbReference type="InterPro" id="IPR006644">
    <property type="entry name" value="Cadg"/>
</dbReference>
<dbReference type="PANTHER" id="PTHR35812:SF1">
    <property type="entry name" value="LIPOPROTEIN"/>
    <property type="match status" value="1"/>
</dbReference>
<dbReference type="InterPro" id="IPR011460">
    <property type="entry name" value="Lcl_C"/>
</dbReference>
<reference evidence="3 4" key="1">
    <citation type="submission" date="2019-01" db="EMBL/GenBank/DDBJ databases">
        <title>Geovibrio thiophilus DSM 11263, complete genome.</title>
        <authorList>
            <person name="Spring S."/>
            <person name="Bunk B."/>
            <person name="Sproer C."/>
        </authorList>
    </citation>
    <scope>NUCLEOTIDE SEQUENCE [LARGE SCALE GENOMIC DNA]</scope>
    <source>
        <strain evidence="3 4">DSM 11263</strain>
    </source>
</reference>
<dbReference type="PROSITE" id="PS51257">
    <property type="entry name" value="PROKAR_LIPOPROTEIN"/>
    <property type="match status" value="1"/>
</dbReference>
<dbReference type="KEGG" id="gtl:EP073_09970"/>
<name>A0A3R6AYW2_9BACT</name>
<keyword evidence="1" id="KW-0732">Signal</keyword>
<feature type="domain" description="Dystroglycan-type cadherin-like" evidence="2">
    <location>
        <begin position="141"/>
        <end position="232"/>
    </location>
</feature>
<accession>A0A3R6AYW2</accession>
<dbReference type="InterPro" id="IPR015919">
    <property type="entry name" value="Cadherin-like_sf"/>
</dbReference>
<evidence type="ECO:0000313" key="4">
    <source>
        <dbReference type="Proteomes" id="UP000287502"/>
    </source>
</evidence>
<dbReference type="Gene3D" id="2.60.40.10">
    <property type="entry name" value="Immunoglobulins"/>
    <property type="match status" value="3"/>
</dbReference>
<organism evidence="3 4">
    <name type="scientific">Geovibrio thiophilus</name>
    <dbReference type="NCBI Taxonomy" id="139438"/>
    <lineage>
        <taxon>Bacteria</taxon>
        <taxon>Pseudomonadati</taxon>
        <taxon>Deferribacterota</taxon>
        <taxon>Deferribacteres</taxon>
        <taxon>Deferribacterales</taxon>
        <taxon>Geovibrionaceae</taxon>
        <taxon>Geovibrio</taxon>
    </lineage>
</organism>
<dbReference type="SUPFAM" id="SSF49313">
    <property type="entry name" value="Cadherin-like"/>
    <property type="match status" value="3"/>
</dbReference>
<feature type="domain" description="Dystroglycan-type cadherin-like" evidence="2">
    <location>
        <begin position="237"/>
        <end position="326"/>
    </location>
</feature>
<dbReference type="RefSeq" id="WP_128467002.1">
    <property type="nucleotide sequence ID" value="NZ_CP035108.1"/>
</dbReference>
<dbReference type="InterPro" id="IPR013783">
    <property type="entry name" value="Ig-like_fold"/>
</dbReference>